<organism evidence="1 2">
    <name type="scientific">Rhodanobacter caeni</name>
    <dbReference type="NCBI Taxonomy" id="657654"/>
    <lineage>
        <taxon>Bacteria</taxon>
        <taxon>Pseudomonadati</taxon>
        <taxon>Pseudomonadota</taxon>
        <taxon>Gammaproteobacteria</taxon>
        <taxon>Lysobacterales</taxon>
        <taxon>Rhodanobacteraceae</taxon>
        <taxon>Rhodanobacter</taxon>
    </lineage>
</organism>
<comment type="caution">
    <text evidence="1">The sequence shown here is derived from an EMBL/GenBank/DDBJ whole genome shotgun (WGS) entry which is preliminary data.</text>
</comment>
<dbReference type="RefSeq" id="WP_343883467.1">
    <property type="nucleotide sequence ID" value="NZ_BAAAFO010000004.1"/>
</dbReference>
<keyword evidence="2" id="KW-1185">Reference proteome</keyword>
<evidence type="ECO:0000313" key="1">
    <source>
        <dbReference type="EMBL" id="GAA0261314.1"/>
    </source>
</evidence>
<dbReference type="EMBL" id="BAAAFO010000004">
    <property type="protein sequence ID" value="GAA0261314.1"/>
    <property type="molecule type" value="Genomic_DNA"/>
</dbReference>
<reference evidence="2" key="1">
    <citation type="journal article" date="2019" name="Int. J. Syst. Evol. Microbiol.">
        <title>The Global Catalogue of Microorganisms (GCM) 10K type strain sequencing project: providing services to taxonomists for standard genome sequencing and annotation.</title>
        <authorList>
            <consortium name="The Broad Institute Genomics Platform"/>
            <consortium name="The Broad Institute Genome Sequencing Center for Infectious Disease"/>
            <person name="Wu L."/>
            <person name="Ma J."/>
        </authorList>
    </citation>
    <scope>NUCLEOTIDE SEQUENCE [LARGE SCALE GENOMIC DNA]</scope>
    <source>
        <strain evidence="2">JCM 16242</strain>
    </source>
</reference>
<proteinExistence type="predicted"/>
<name>A0ABP3EIH4_9GAMM</name>
<sequence length="194" mass="19953">MKKTSLLVTVPALALCGLLLAGCGMFRSHKAWETAVQESPLEIPPGLDTPSATAALNIPPPGANQPTANGARATVGAAAGEVSDGFIAEGPIDSVYQKVGRLLQEGKAGQVVAQDDAAHSYTVAVTGVSGKKRGFFGRMFHREKRNDATASGGAAQQVVVTVGDSGTYGSEVRAKGRVNAVGKVIDALKKELVR</sequence>
<dbReference type="Proteomes" id="UP001500657">
    <property type="component" value="Unassembled WGS sequence"/>
</dbReference>
<dbReference type="PROSITE" id="PS51257">
    <property type="entry name" value="PROKAR_LIPOPROTEIN"/>
    <property type="match status" value="1"/>
</dbReference>
<accession>A0ABP3EIH4</accession>
<protein>
    <recommendedName>
        <fullName evidence="3">Lipoprotein</fullName>
    </recommendedName>
</protein>
<evidence type="ECO:0000313" key="2">
    <source>
        <dbReference type="Proteomes" id="UP001500657"/>
    </source>
</evidence>
<evidence type="ECO:0008006" key="3">
    <source>
        <dbReference type="Google" id="ProtNLM"/>
    </source>
</evidence>
<gene>
    <name evidence="1" type="ORF">GCM10009126_28560</name>
</gene>